<dbReference type="Gramene" id="OGLUM03G21020.1">
    <property type="protein sequence ID" value="OGLUM03G21020.1"/>
    <property type="gene ID" value="OGLUM03G21020"/>
</dbReference>
<feature type="compositionally biased region" description="Basic residues" evidence="1">
    <location>
        <begin position="60"/>
        <end position="72"/>
    </location>
</feature>
<evidence type="ECO:0000256" key="1">
    <source>
        <dbReference type="SAM" id="MobiDB-lite"/>
    </source>
</evidence>
<keyword evidence="3" id="KW-1185">Reference proteome</keyword>
<organism evidence="2">
    <name type="scientific">Oryza glumipatula</name>
    <dbReference type="NCBI Taxonomy" id="40148"/>
    <lineage>
        <taxon>Eukaryota</taxon>
        <taxon>Viridiplantae</taxon>
        <taxon>Streptophyta</taxon>
        <taxon>Embryophyta</taxon>
        <taxon>Tracheophyta</taxon>
        <taxon>Spermatophyta</taxon>
        <taxon>Magnoliopsida</taxon>
        <taxon>Liliopsida</taxon>
        <taxon>Poales</taxon>
        <taxon>Poaceae</taxon>
        <taxon>BOP clade</taxon>
        <taxon>Oryzoideae</taxon>
        <taxon>Oryzeae</taxon>
        <taxon>Oryzinae</taxon>
        <taxon>Oryza</taxon>
    </lineage>
</organism>
<dbReference type="Proteomes" id="UP000026961">
    <property type="component" value="Chromosome 3"/>
</dbReference>
<reference evidence="2" key="1">
    <citation type="submission" date="2015-04" db="UniProtKB">
        <authorList>
            <consortium name="EnsemblPlants"/>
        </authorList>
    </citation>
    <scope>IDENTIFICATION</scope>
</reference>
<evidence type="ECO:0000313" key="2">
    <source>
        <dbReference type="EnsemblPlants" id="OGLUM03G21020.1"/>
    </source>
</evidence>
<dbReference type="HOGENOM" id="CLU_1542461_0_0_1"/>
<proteinExistence type="predicted"/>
<name>A0A0D9Z8G6_9ORYZ</name>
<accession>A0A0D9Z8G6</accession>
<evidence type="ECO:0000313" key="3">
    <source>
        <dbReference type="Proteomes" id="UP000026961"/>
    </source>
</evidence>
<feature type="region of interest" description="Disordered" evidence="1">
    <location>
        <begin position="1"/>
        <end position="34"/>
    </location>
</feature>
<dbReference type="AlphaFoldDB" id="A0A0D9Z8G6"/>
<protein>
    <submittedName>
        <fullName evidence="2">Uncharacterized protein</fullName>
    </submittedName>
</protein>
<feature type="region of interest" description="Disordered" evidence="1">
    <location>
        <begin position="58"/>
        <end position="174"/>
    </location>
</feature>
<dbReference type="EnsemblPlants" id="OGLUM03G21020.1">
    <property type="protein sequence ID" value="OGLUM03G21020.1"/>
    <property type="gene ID" value="OGLUM03G21020"/>
</dbReference>
<sequence length="174" mass="19269">MRRRWLEEQGGGNEGMRSTMSAGGRALPGSGGKLATTVPARIRADPSAVVGEAQWQRAASAHRRARHKHPHTKIVPPIELKGNVISTEPIPIPSLSRAEELKPPKLAQSPKRETAHRPFALAPRRAARRRLALPPPPPPALEPTLLQRRVRCPPPPPPPRARRRRRGFPELMRP</sequence>
<reference evidence="2" key="2">
    <citation type="submission" date="2018-05" db="EMBL/GenBank/DDBJ databases">
        <title>OgluRS3 (Oryza glumaepatula Reference Sequence Version 3).</title>
        <authorList>
            <person name="Zhang J."/>
            <person name="Kudrna D."/>
            <person name="Lee S."/>
            <person name="Talag J."/>
            <person name="Welchert J."/>
            <person name="Wing R.A."/>
        </authorList>
    </citation>
    <scope>NUCLEOTIDE SEQUENCE [LARGE SCALE GENOMIC DNA]</scope>
</reference>